<evidence type="ECO:0000313" key="2">
    <source>
        <dbReference type="Proteomes" id="UP000327085"/>
    </source>
</evidence>
<dbReference type="Gramene" id="VVA39729">
    <property type="protein sequence ID" value="VVA39729"/>
    <property type="gene ID" value="Prudul26B012273"/>
</dbReference>
<sequence>MKKTTFAFAHVLPPENGGEKTRREKWRPLIGSALTISFCIKARIFGLRRPNMDPWVRVRLPTNEGVTRVAV</sequence>
<reference evidence="2" key="1">
    <citation type="journal article" date="2020" name="Plant J.">
        <title>Transposons played a major role in the diversification between the closely related almond and peach genomes: results from the almond genome sequence.</title>
        <authorList>
            <person name="Alioto T."/>
            <person name="Alexiou K.G."/>
            <person name="Bardil A."/>
            <person name="Barteri F."/>
            <person name="Castanera R."/>
            <person name="Cruz F."/>
            <person name="Dhingra A."/>
            <person name="Duval H."/>
            <person name="Fernandez I Marti A."/>
            <person name="Frias L."/>
            <person name="Galan B."/>
            <person name="Garcia J.L."/>
            <person name="Howad W."/>
            <person name="Gomez-Garrido J."/>
            <person name="Gut M."/>
            <person name="Julca I."/>
            <person name="Morata J."/>
            <person name="Puigdomenech P."/>
            <person name="Ribeca P."/>
            <person name="Rubio Cabetas M.J."/>
            <person name="Vlasova A."/>
            <person name="Wirthensohn M."/>
            <person name="Garcia-Mas J."/>
            <person name="Gabaldon T."/>
            <person name="Casacuberta J.M."/>
            <person name="Arus P."/>
        </authorList>
    </citation>
    <scope>NUCLEOTIDE SEQUENCE [LARGE SCALE GENOMIC DNA]</scope>
    <source>
        <strain evidence="2">cv. Texas</strain>
    </source>
</reference>
<dbReference type="InParanoid" id="A0A5E4GIT2"/>
<gene>
    <name evidence="1" type="ORF">ALMOND_2B012273</name>
</gene>
<dbReference type="Proteomes" id="UP000327085">
    <property type="component" value="Chromosome 3"/>
</dbReference>
<accession>A0A5E4GIT2</accession>
<proteinExistence type="predicted"/>
<evidence type="ECO:0000313" key="1">
    <source>
        <dbReference type="EMBL" id="VVA39729.1"/>
    </source>
</evidence>
<organism evidence="1 2">
    <name type="scientific">Prunus dulcis</name>
    <name type="common">Almond</name>
    <name type="synonym">Amygdalus dulcis</name>
    <dbReference type="NCBI Taxonomy" id="3755"/>
    <lineage>
        <taxon>Eukaryota</taxon>
        <taxon>Viridiplantae</taxon>
        <taxon>Streptophyta</taxon>
        <taxon>Embryophyta</taxon>
        <taxon>Tracheophyta</taxon>
        <taxon>Spermatophyta</taxon>
        <taxon>Magnoliopsida</taxon>
        <taxon>eudicotyledons</taxon>
        <taxon>Gunneridae</taxon>
        <taxon>Pentapetalae</taxon>
        <taxon>rosids</taxon>
        <taxon>fabids</taxon>
        <taxon>Rosales</taxon>
        <taxon>Rosaceae</taxon>
        <taxon>Amygdaloideae</taxon>
        <taxon>Amygdaleae</taxon>
        <taxon>Prunus</taxon>
    </lineage>
</organism>
<dbReference type="EMBL" id="CABIKO010000838">
    <property type="protein sequence ID" value="VVA39729.1"/>
    <property type="molecule type" value="Genomic_DNA"/>
</dbReference>
<name>A0A5E4GIT2_PRUDU</name>
<protein>
    <submittedName>
        <fullName evidence="1">Uncharacterized protein</fullName>
    </submittedName>
</protein>
<dbReference type="AlphaFoldDB" id="A0A5E4GIT2"/>